<dbReference type="Proteomes" id="UP001165074">
    <property type="component" value="Unassembled WGS sequence"/>
</dbReference>
<evidence type="ECO:0000313" key="3">
    <source>
        <dbReference type="Proteomes" id="UP001165074"/>
    </source>
</evidence>
<comment type="caution">
    <text evidence="2">The sequence shown here is derived from an EMBL/GenBank/DDBJ whole genome shotgun (WGS) entry which is preliminary data.</text>
</comment>
<name>A0A9W6SAW3_9ACTN</name>
<dbReference type="InterPro" id="IPR036291">
    <property type="entry name" value="NAD(P)-bd_dom_sf"/>
</dbReference>
<dbReference type="AlphaFoldDB" id="A0A9W6SAW3"/>
<dbReference type="SUPFAM" id="SSF51735">
    <property type="entry name" value="NAD(P)-binding Rossmann-fold domains"/>
    <property type="match status" value="1"/>
</dbReference>
<accession>A0A9W6SAW3</accession>
<evidence type="ECO:0000313" key="2">
    <source>
        <dbReference type="EMBL" id="GLY88887.1"/>
    </source>
</evidence>
<evidence type="ECO:0000259" key="1">
    <source>
        <dbReference type="Pfam" id="PF05368"/>
    </source>
</evidence>
<dbReference type="PANTHER" id="PTHR43162">
    <property type="match status" value="1"/>
</dbReference>
<dbReference type="Gene3D" id="3.40.50.720">
    <property type="entry name" value="NAD(P)-binding Rossmann-like Domain"/>
    <property type="match status" value="1"/>
</dbReference>
<dbReference type="CDD" id="cd05269">
    <property type="entry name" value="TMR_SDR_a"/>
    <property type="match status" value="1"/>
</dbReference>
<dbReference type="InterPro" id="IPR051604">
    <property type="entry name" value="Ergot_Alk_Oxidoreductase"/>
</dbReference>
<dbReference type="InterPro" id="IPR008030">
    <property type="entry name" value="NmrA-like"/>
</dbReference>
<reference evidence="2" key="1">
    <citation type="submission" date="2023-03" db="EMBL/GenBank/DDBJ databases">
        <title>Actinoallomurus iriomotensis NBRC 103684.</title>
        <authorList>
            <person name="Ichikawa N."/>
            <person name="Sato H."/>
            <person name="Tonouchi N."/>
        </authorList>
    </citation>
    <scope>NUCLEOTIDE SEQUENCE</scope>
    <source>
        <strain evidence="2">NBRC 103684</strain>
    </source>
</reference>
<gene>
    <name evidence="2" type="ORF">Airi02_068160</name>
</gene>
<dbReference type="Gene3D" id="3.90.25.10">
    <property type="entry name" value="UDP-galactose 4-epimerase, domain 1"/>
    <property type="match status" value="1"/>
</dbReference>
<protein>
    <submittedName>
        <fullName evidence="2">NAD(P)-dependent oxidoreductase</fullName>
    </submittedName>
</protein>
<dbReference type="PANTHER" id="PTHR43162:SF1">
    <property type="entry name" value="PRESTALK A DIFFERENTIATION PROTEIN A"/>
    <property type="match status" value="1"/>
</dbReference>
<proteinExistence type="predicted"/>
<keyword evidence="3" id="KW-1185">Reference proteome</keyword>
<dbReference type="Pfam" id="PF05368">
    <property type="entry name" value="NmrA"/>
    <property type="match status" value="1"/>
</dbReference>
<organism evidence="2 3">
    <name type="scientific">Actinoallomurus iriomotensis</name>
    <dbReference type="NCBI Taxonomy" id="478107"/>
    <lineage>
        <taxon>Bacteria</taxon>
        <taxon>Bacillati</taxon>
        <taxon>Actinomycetota</taxon>
        <taxon>Actinomycetes</taxon>
        <taxon>Streptosporangiales</taxon>
        <taxon>Thermomonosporaceae</taxon>
        <taxon>Actinoallomurus</taxon>
    </lineage>
</organism>
<feature type="domain" description="NmrA-like" evidence="1">
    <location>
        <begin position="2"/>
        <end position="279"/>
    </location>
</feature>
<dbReference type="RefSeq" id="WP_285578801.1">
    <property type="nucleotide sequence ID" value="NZ_BSTK01000011.1"/>
</dbReference>
<sequence>MILITGANGRPGSAVVREFARQGAPVRALVRDPKKADGLRALPGVDVRTGDMLWPETLESALAGVDRVLMISSAGPQMLETQCTFVDAAVRAGVGHIVKFSGKDSIDGFDPERFRSSRSHEQIQRYLVASGTPWTVLRPSQFMQVYFEEVPDIVRSGELRLPLGDTTLAPIDVEDIAKVAYAVLTTPGHEGRTYTMTGPEALTMSDVADRISDAIGKPVRYRDVTPEEKRRDWIEAGYPPARASAFTQLFQERTRLGRSTVDLTAHERFGIEPTTFAEFARRNADTFRGASDYVVTPA</sequence>
<dbReference type="EMBL" id="BSTK01000011">
    <property type="protein sequence ID" value="GLY88887.1"/>
    <property type="molecule type" value="Genomic_DNA"/>
</dbReference>